<evidence type="ECO:0000313" key="5">
    <source>
        <dbReference type="Proteomes" id="UP000292039"/>
    </source>
</evidence>
<evidence type="ECO:0000259" key="1">
    <source>
        <dbReference type="Pfam" id="PF01872"/>
    </source>
</evidence>
<dbReference type="OrthoDB" id="2313602at2"/>
<name>A0A171KNT0_9BURK</name>
<dbReference type="GO" id="GO:0009231">
    <property type="term" value="P:riboflavin biosynthetic process"/>
    <property type="evidence" value="ECO:0007669"/>
    <property type="project" value="InterPro"/>
</dbReference>
<comment type="caution">
    <text evidence="2">The sequence shown here is derived from an EMBL/GenBank/DDBJ whole genome shotgun (WGS) entry which is preliminary data.</text>
</comment>
<proteinExistence type="predicted"/>
<dbReference type="PANTHER" id="PTHR38011:SF11">
    <property type="entry name" value="2,5-DIAMINO-6-RIBOSYLAMINO-4(3H)-PYRIMIDINONE 5'-PHOSPHATE REDUCTASE"/>
    <property type="match status" value="1"/>
</dbReference>
<evidence type="ECO:0000313" key="2">
    <source>
        <dbReference type="EMBL" id="KKO70547.1"/>
    </source>
</evidence>
<dbReference type="STRING" id="206506.AAV32_16010"/>
<dbReference type="SUPFAM" id="SSF53597">
    <property type="entry name" value="Dihydrofolate reductase-like"/>
    <property type="match status" value="1"/>
</dbReference>
<dbReference type="GeneID" id="99727022"/>
<dbReference type="EMBL" id="SGWZ01000008">
    <property type="protein sequence ID" value="RZS63804.1"/>
    <property type="molecule type" value="Genomic_DNA"/>
</dbReference>
<dbReference type="EMBL" id="LBNE01000014">
    <property type="protein sequence ID" value="KKO70547.1"/>
    <property type="molecule type" value="Genomic_DNA"/>
</dbReference>
<reference evidence="3 5" key="2">
    <citation type="submission" date="2019-02" db="EMBL/GenBank/DDBJ databases">
        <title>Genomic Encyclopedia of Type Strains, Phase IV (KMG-IV): sequencing the most valuable type-strain genomes for metagenomic binning, comparative biology and taxonomic classification.</title>
        <authorList>
            <person name="Goeker M."/>
        </authorList>
    </citation>
    <scope>NUCLEOTIDE SEQUENCE [LARGE SCALE GENOMIC DNA]</scope>
    <source>
        <strain evidence="3 5">DSM 16618</strain>
    </source>
</reference>
<dbReference type="AlphaFoldDB" id="A0A171KNT0"/>
<evidence type="ECO:0000313" key="4">
    <source>
        <dbReference type="Proteomes" id="UP000078084"/>
    </source>
</evidence>
<dbReference type="Gene3D" id="3.40.430.10">
    <property type="entry name" value="Dihydrofolate Reductase, subunit A"/>
    <property type="match status" value="1"/>
</dbReference>
<dbReference type="Proteomes" id="UP000292039">
    <property type="component" value="Unassembled WGS sequence"/>
</dbReference>
<dbReference type="InterPro" id="IPR050765">
    <property type="entry name" value="Riboflavin_Biosynth_HTPR"/>
</dbReference>
<sequence length="182" mass="19778">MTLCCSVFIASSLDGFIARQDGAIDWLERANGAVTPGEDCGYATFMRSVDLLVMGRNTFDKVMEFPQWPYADKPVWVVTRSPLAAGQALPDKVRLTAASPAALVEAAQQAGYGRLYLDGGRLIQSFLQAGLVTDITLTTIPLLLGQGRPLFGSLPEDQPLTLVSSHAYPFGFVQSHYRVLPR</sequence>
<keyword evidence="4" id="KW-1185">Reference proteome</keyword>
<dbReference type="InterPro" id="IPR024072">
    <property type="entry name" value="DHFR-like_dom_sf"/>
</dbReference>
<protein>
    <submittedName>
        <fullName evidence="2">Deaminase/reductase</fullName>
    </submittedName>
    <submittedName>
        <fullName evidence="3">Dihydrofolate reductase</fullName>
    </submittedName>
</protein>
<dbReference type="GO" id="GO:0008703">
    <property type="term" value="F:5-amino-6-(5-phosphoribosylamino)uracil reductase activity"/>
    <property type="evidence" value="ECO:0007669"/>
    <property type="project" value="InterPro"/>
</dbReference>
<dbReference type="Pfam" id="PF01872">
    <property type="entry name" value="RibD_C"/>
    <property type="match status" value="1"/>
</dbReference>
<dbReference type="RefSeq" id="WP_068374697.1">
    <property type="nucleotide sequence ID" value="NZ_CBCSEB010000013.1"/>
</dbReference>
<feature type="domain" description="Bacterial bifunctional deaminase-reductase C-terminal" evidence="1">
    <location>
        <begin position="7"/>
        <end position="169"/>
    </location>
</feature>
<evidence type="ECO:0000313" key="3">
    <source>
        <dbReference type="EMBL" id="RZS63804.1"/>
    </source>
</evidence>
<accession>A0A171KNT0</accession>
<dbReference type="PANTHER" id="PTHR38011">
    <property type="entry name" value="DIHYDROFOLATE REDUCTASE FAMILY PROTEIN (AFU_ORTHOLOGUE AFUA_8G06820)"/>
    <property type="match status" value="1"/>
</dbReference>
<gene>
    <name evidence="2" type="ORF">AAV32_16010</name>
    <name evidence="3" type="ORF">EV679_3448</name>
</gene>
<reference evidence="2 4" key="1">
    <citation type="submission" date="2015-04" db="EMBL/GenBank/DDBJ databases">
        <title>Genome sequence of Kerstersia gyiorum CG1.</title>
        <authorList>
            <person name="Greninger A.L."/>
            <person name="Kozyreva V."/>
            <person name="Chaturvedi V."/>
        </authorList>
    </citation>
    <scope>NUCLEOTIDE SEQUENCE [LARGE SCALE GENOMIC DNA]</scope>
    <source>
        <strain evidence="2 4">CG1</strain>
    </source>
</reference>
<organism evidence="2 4">
    <name type="scientific">Kerstersia gyiorum</name>
    <dbReference type="NCBI Taxonomy" id="206506"/>
    <lineage>
        <taxon>Bacteria</taxon>
        <taxon>Pseudomonadati</taxon>
        <taxon>Pseudomonadota</taxon>
        <taxon>Betaproteobacteria</taxon>
        <taxon>Burkholderiales</taxon>
        <taxon>Alcaligenaceae</taxon>
        <taxon>Kerstersia</taxon>
    </lineage>
</organism>
<dbReference type="InterPro" id="IPR002734">
    <property type="entry name" value="RibDG_C"/>
</dbReference>
<dbReference type="Proteomes" id="UP000078084">
    <property type="component" value="Unassembled WGS sequence"/>
</dbReference>